<dbReference type="PANTHER" id="PTHR10338:SF115">
    <property type="entry name" value="INTER-ALPHA-TRYPSIN INHIBITOR HEAVY CHAIN H3"/>
    <property type="match status" value="1"/>
</dbReference>
<dbReference type="InterPro" id="IPR010600">
    <property type="entry name" value="ITI_HC_C"/>
</dbReference>
<keyword evidence="7" id="KW-0732">Signal</keyword>
<dbReference type="GO" id="GO:0030212">
    <property type="term" value="P:hyaluronan metabolic process"/>
    <property type="evidence" value="ECO:0007669"/>
    <property type="project" value="InterPro"/>
</dbReference>
<evidence type="ECO:0000259" key="18">
    <source>
        <dbReference type="PROSITE" id="PS50234"/>
    </source>
</evidence>
<dbReference type="InterPro" id="IPR031394">
    <property type="entry name" value="MUSTN1"/>
</dbReference>
<dbReference type="Pfam" id="PF00092">
    <property type="entry name" value="VWA"/>
    <property type="match status" value="1"/>
</dbReference>
<evidence type="ECO:0000256" key="9">
    <source>
        <dbReference type="ARBA" id="ARBA00022974"/>
    </source>
</evidence>
<evidence type="ECO:0000259" key="19">
    <source>
        <dbReference type="PROSITE" id="PS51468"/>
    </source>
</evidence>
<dbReference type="SUPFAM" id="SSF53300">
    <property type="entry name" value="vWA-like"/>
    <property type="match status" value="1"/>
</dbReference>
<dbReference type="GO" id="GO:0042246">
    <property type="term" value="P:tissue regeneration"/>
    <property type="evidence" value="ECO:0007669"/>
    <property type="project" value="InterPro"/>
</dbReference>
<evidence type="ECO:0000256" key="10">
    <source>
        <dbReference type="ARBA" id="ARBA00023180"/>
    </source>
</evidence>
<dbReference type="GO" id="GO:0005634">
    <property type="term" value="C:nucleus"/>
    <property type="evidence" value="ECO:0007669"/>
    <property type="project" value="UniProtKB-SubCell"/>
</dbReference>
<name>A0A9D3WUE0_9SAUR</name>
<dbReference type="Pfam" id="PF08487">
    <property type="entry name" value="VIT"/>
    <property type="match status" value="1"/>
</dbReference>
<dbReference type="GO" id="GO:0005576">
    <property type="term" value="C:extracellular region"/>
    <property type="evidence" value="ECO:0007669"/>
    <property type="project" value="UniProtKB-SubCell"/>
</dbReference>
<evidence type="ECO:0000256" key="7">
    <source>
        <dbReference type="ARBA" id="ARBA00022729"/>
    </source>
</evidence>
<evidence type="ECO:0000256" key="15">
    <source>
        <dbReference type="SAM" id="Coils"/>
    </source>
</evidence>
<feature type="domain" description="VWFA" evidence="18">
    <location>
        <begin position="579"/>
        <end position="762"/>
    </location>
</feature>
<evidence type="ECO:0000256" key="14">
    <source>
        <dbReference type="ARBA" id="ARBA00044950"/>
    </source>
</evidence>
<keyword evidence="15" id="KW-0175">Coiled coil</keyword>
<dbReference type="InterPro" id="IPR036465">
    <property type="entry name" value="vWFA_dom_sf"/>
</dbReference>
<evidence type="ECO:0000256" key="5">
    <source>
        <dbReference type="ARBA" id="ARBA00022525"/>
    </source>
</evidence>
<evidence type="ECO:0000256" key="4">
    <source>
        <dbReference type="ARBA" id="ARBA00018401"/>
    </source>
</evidence>
<dbReference type="PROSITE" id="PS50234">
    <property type="entry name" value="VWFA"/>
    <property type="match status" value="1"/>
</dbReference>
<keyword evidence="17" id="KW-1133">Transmembrane helix</keyword>
<dbReference type="Proteomes" id="UP000827986">
    <property type="component" value="Unassembled WGS sequence"/>
</dbReference>
<comment type="subcellular location">
    <subcellularLocation>
        <location evidence="1">Nucleus</location>
    </subcellularLocation>
    <subcellularLocation>
        <location evidence="2">Secreted</location>
    </subcellularLocation>
</comment>
<protein>
    <recommendedName>
        <fullName evidence="13">Inter-alpha-trypsin inhibitor heavy chain H3</fullName>
    </recommendedName>
    <alternativeName>
        <fullName evidence="4">Musculoskeletal embryonic nuclear protein 1</fullName>
    </alternativeName>
</protein>
<evidence type="ECO:0000256" key="17">
    <source>
        <dbReference type="SAM" id="Phobius"/>
    </source>
</evidence>
<dbReference type="InterPro" id="IPR022127">
    <property type="entry name" value="STIMATE/YPL162C"/>
</dbReference>
<comment type="caution">
    <text evidence="20">The sequence shown here is derived from an EMBL/GenBank/DDBJ whole genome shotgun (WGS) entry which is preliminary data.</text>
</comment>
<keyword evidence="17" id="KW-0472">Membrane</keyword>
<feature type="coiled-coil region" evidence="15">
    <location>
        <begin position="859"/>
        <end position="886"/>
    </location>
</feature>
<keyword evidence="21" id="KW-1185">Reference proteome</keyword>
<keyword evidence="11" id="KW-0539">Nucleus</keyword>
<feature type="transmembrane region" description="Helical" evidence="17">
    <location>
        <begin position="126"/>
        <end position="146"/>
    </location>
</feature>
<feature type="transmembrane region" description="Helical" evidence="17">
    <location>
        <begin position="74"/>
        <end position="93"/>
    </location>
</feature>
<dbReference type="SMART" id="SM00609">
    <property type="entry name" value="VIT"/>
    <property type="match status" value="1"/>
</dbReference>
<dbReference type="Gene3D" id="3.40.50.410">
    <property type="entry name" value="von Willebrand factor, type A domain"/>
    <property type="match status" value="1"/>
</dbReference>
<dbReference type="Pfam" id="PF12400">
    <property type="entry name" value="STIMATE"/>
    <property type="match status" value="1"/>
</dbReference>
<dbReference type="InterPro" id="IPR013694">
    <property type="entry name" value="VIT"/>
</dbReference>
<keyword evidence="6" id="KW-0646">Protease inhibitor</keyword>
<evidence type="ECO:0000256" key="3">
    <source>
        <dbReference type="ARBA" id="ARBA00010158"/>
    </source>
</evidence>
<feature type="transmembrane region" description="Helical" evidence="17">
    <location>
        <begin position="166"/>
        <end position="188"/>
    </location>
</feature>
<keyword evidence="10" id="KW-0325">Glycoprotein</keyword>
<dbReference type="InterPro" id="IPR002035">
    <property type="entry name" value="VWF_A"/>
</dbReference>
<dbReference type="SMART" id="SM00327">
    <property type="entry name" value="VWA"/>
    <property type="match status" value="1"/>
</dbReference>
<evidence type="ECO:0000313" key="20">
    <source>
        <dbReference type="EMBL" id="KAH1167216.1"/>
    </source>
</evidence>
<dbReference type="GO" id="GO:0002062">
    <property type="term" value="P:chondrocyte differentiation"/>
    <property type="evidence" value="ECO:0007669"/>
    <property type="project" value="InterPro"/>
</dbReference>
<dbReference type="GO" id="GO:0004867">
    <property type="term" value="F:serine-type endopeptidase inhibitor activity"/>
    <property type="evidence" value="ECO:0007669"/>
    <property type="project" value="UniProtKB-KW"/>
</dbReference>
<dbReference type="PROSITE" id="PS51468">
    <property type="entry name" value="VIT"/>
    <property type="match status" value="1"/>
</dbReference>
<comment type="similarity">
    <text evidence="14">Belongs to the MUSTN1 family.</text>
</comment>
<feature type="domain" description="VIT" evidence="19">
    <location>
        <begin position="325"/>
        <end position="454"/>
    </location>
</feature>
<sequence length="1180" mass="134785">MLIYFLIFIFLLHWESLIVFNFLSVKRFREPKHERRPWRIWFLDTSKQAIGMLFIHFANVYLSDLTEEDPCSLYLINFLLDATLGMLLIYAGVRAVSSIVEWQQWESLRFGEYGDPLQCSAWVGQCALYIVIMMFEKTIIIIVLLIPQWKEVALLNPIENPQLELAIVMLIVPFFVNALMFWVVDNFLMKKGKTKAKLEEKEVGQDSRNGSKVRYRRAASHEESESEILISADDEMEESEVEEDLRRLTNLKPVKKKHRFGLPAAPVKKKRPPVKEEDLKGARGKLSTNQQIKSKTYQVMKQCEIRNEADSLLNSAKTSTQFRNIIKKRSTSDVIFNGIEIYSMKIDSKVTSRFAHSVITSRAVNHASVSKEVFFDVELPKTAFITNFSMTIDGITYLGNIKEKEAAKKQYEKAVSHGHTAGLVKASGRKTEKFTVSVNIAAASKVTFELTYEELLKRHLGKYEMLIKVKPKQLVKQFQIDVNIFEPQGIGELEALGSFINNDLTQTIEKSFSGKKGHVSFKPTIDQQRTCKNCSTSFLDGDFTIKYDVKRDSPGNLQIINGYFVHFFAPVNLPRVPKNVIFVIDISSSMLGQKMEQTKEALFKILDDVKENDHFNFILFSDKIISWKEYLVKATLDNLKEAQKFVKSIKATGWTNVNDALIRTVEMMNEAHKEKVLPERSSSTIIMLTDGNPTSGELNRGKIQENVKNAIQGRYSLYNLAFGYDMDYNFLEKMALENNGLTRRIYEDSDSALQLQSFYDEVATPMLREVQLHYPINATSELTQNNFNHYYDGSEIVVAGRIIDNHLNSFTADVKAQGANNDVTFTEQVDIEETAKALQDQEYIFGDYIERLWAYLTIQQLLEKRISAQEENRRNLAAEALELSLKYKFVTPLTSMVVTKPEDNEDKAAIADKPIEDTSIQYSYPSKANSVDGDPHFLIEVPQKKDHLCFNINLDPGVVLNLVKDPDTGITVNGQLIGKKKVRNNAQIQKTYIGKLGIVNTQLDLKIEITTEKITLQNGRKTATFTWLDTITLQQEGLTMEINREKNLVLSFRDDATFIVVLHRVWKKHPIHHDFLGLYTLDSYKASEHTHGLLGQFFQHIDFEVFDIRPGSDPEKSHATMIVKNNKLTVTRISEKDYGKDPSHGTIVPCWFIHNNGTGLIDGAHTDYIVSNLFSTPFIN</sequence>
<evidence type="ECO:0000256" key="6">
    <source>
        <dbReference type="ARBA" id="ARBA00022690"/>
    </source>
</evidence>
<dbReference type="GO" id="GO:0035988">
    <property type="term" value="P:chondrocyte proliferation"/>
    <property type="evidence" value="ECO:0007669"/>
    <property type="project" value="InterPro"/>
</dbReference>
<comment type="similarity">
    <text evidence="3">Belongs to the ITIH family.</text>
</comment>
<feature type="region of interest" description="Disordered" evidence="16">
    <location>
        <begin position="199"/>
        <end position="227"/>
    </location>
</feature>
<dbReference type="PANTHER" id="PTHR10338">
    <property type="entry name" value="INTER-ALPHA-TRYPSIN INHIBITOR HEAVY CHAIN FAMILY MEMBER"/>
    <property type="match status" value="1"/>
</dbReference>
<dbReference type="AlphaFoldDB" id="A0A9D3WUE0"/>
<evidence type="ECO:0000256" key="16">
    <source>
        <dbReference type="SAM" id="MobiDB-lite"/>
    </source>
</evidence>
<dbReference type="FunFam" id="3.40.50.410:FF:000013">
    <property type="entry name" value="inter-alpha-trypsin inhibitor heavy chain H2"/>
    <property type="match status" value="1"/>
</dbReference>
<accession>A0A9D3WUE0</accession>
<comment type="function">
    <text evidence="12">May act as a carrier of hyaluronan in serum or as a binding protein between hyaluronan and other matrix protein, including those on cell surfaces in tissues to regulate the localization, synthesis and degradation of hyaluronan which are essential to cells undergoing biological processes.</text>
</comment>
<keyword evidence="5" id="KW-0964">Secreted</keyword>
<evidence type="ECO:0000313" key="21">
    <source>
        <dbReference type="Proteomes" id="UP000827986"/>
    </source>
</evidence>
<dbReference type="EMBL" id="JAHDVG010000486">
    <property type="protein sequence ID" value="KAH1167216.1"/>
    <property type="molecule type" value="Genomic_DNA"/>
</dbReference>
<keyword evidence="17" id="KW-0812">Transmembrane</keyword>
<evidence type="ECO:0000256" key="11">
    <source>
        <dbReference type="ARBA" id="ARBA00023242"/>
    </source>
</evidence>
<evidence type="ECO:0000256" key="1">
    <source>
        <dbReference type="ARBA" id="ARBA00004123"/>
    </source>
</evidence>
<gene>
    <name evidence="20" type="ORF">KIL84_002699</name>
</gene>
<evidence type="ECO:0000256" key="13">
    <source>
        <dbReference type="ARBA" id="ARBA00039924"/>
    </source>
</evidence>
<evidence type="ECO:0000256" key="8">
    <source>
        <dbReference type="ARBA" id="ARBA00022900"/>
    </source>
</evidence>
<feature type="transmembrane region" description="Helical" evidence="17">
    <location>
        <begin position="45"/>
        <end position="62"/>
    </location>
</feature>
<feature type="transmembrane region" description="Helical" evidence="17">
    <location>
        <begin position="6"/>
        <end position="24"/>
    </location>
</feature>
<reference evidence="20" key="1">
    <citation type="submission" date="2021-09" db="EMBL/GenBank/DDBJ databases">
        <title>The genome of Mauremys mutica provides insights into the evolution of semi-aquatic lifestyle.</title>
        <authorList>
            <person name="Gong S."/>
            <person name="Gao Y."/>
        </authorList>
    </citation>
    <scope>NUCLEOTIDE SEQUENCE</scope>
    <source>
        <strain evidence="20">MM-2020</strain>
        <tissue evidence="20">Muscle</tissue>
    </source>
</reference>
<keyword evidence="9" id="KW-0654">Proteoglycan</keyword>
<evidence type="ECO:0000256" key="12">
    <source>
        <dbReference type="ARBA" id="ARBA00037051"/>
    </source>
</evidence>
<proteinExistence type="inferred from homology"/>
<dbReference type="Pfam" id="PF15682">
    <property type="entry name" value="Mustang"/>
    <property type="match status" value="1"/>
</dbReference>
<dbReference type="Pfam" id="PF06668">
    <property type="entry name" value="ITI_HC_C"/>
    <property type="match status" value="1"/>
</dbReference>
<evidence type="ECO:0000256" key="2">
    <source>
        <dbReference type="ARBA" id="ARBA00004613"/>
    </source>
</evidence>
<organism evidence="20 21">
    <name type="scientific">Mauremys mutica</name>
    <name type="common">yellowpond turtle</name>
    <dbReference type="NCBI Taxonomy" id="74926"/>
    <lineage>
        <taxon>Eukaryota</taxon>
        <taxon>Metazoa</taxon>
        <taxon>Chordata</taxon>
        <taxon>Craniata</taxon>
        <taxon>Vertebrata</taxon>
        <taxon>Euteleostomi</taxon>
        <taxon>Archelosauria</taxon>
        <taxon>Testudinata</taxon>
        <taxon>Testudines</taxon>
        <taxon>Cryptodira</taxon>
        <taxon>Durocryptodira</taxon>
        <taxon>Testudinoidea</taxon>
        <taxon>Geoemydidae</taxon>
        <taxon>Geoemydinae</taxon>
        <taxon>Mauremys</taxon>
    </lineage>
</organism>
<dbReference type="InterPro" id="IPR050934">
    <property type="entry name" value="ITIH"/>
</dbReference>
<keyword evidence="8" id="KW-0722">Serine protease inhibitor</keyword>